<sequence length="454" mass="50701">MEKRFAELARQLLRLGRAVAVLDLEATGGDFLRDRMIEIAYLKFENGTIKQVQQLINPQQALTPFIEKLTGIDDALLADAPVFGDTAADLAADLRGCILVAHNSKFDYTLLKQEFERENIAFATPALCTVKLSEHLFPQEKKHSLDNVAERFGIDVPASRHRAMTDVLVLAEFLQQLTQHQPDWCETAQTLLHPPAPPPDLPEDLTRQVFDLPDGFGTVVWHDSKGAGTVHACQQAYADTVRALARTNNAYPTAISGKAAAGIMHALAQKGRFLQEHPAYMAATAAERFTVRFVSDHQGLLRARTVRWRNGLYRHAPHGVFVHGKAATRALLLWAQQYRICPQRLGLNDGTPERPAPSPEEIEQHNLAVQKALVHFAAAPLLEISETDEHTGQKYVFICQNSAIQLADELWYADTAVADMVREMQKHAPHRVRERRYVSAWQQALASVPKKSKS</sequence>
<comment type="subunit">
    <text evidence="3">DNA polymerase III contains a core (composed of alpha, epsilon and theta chains) that associates with a tau subunit. This core dimerizes to form the POLIII' complex. PolIII' associates with the gamma complex (composed of gamma, delta, delta', psi and chi chains) and with the beta chain to form the complete DNA polymerase III complex.</text>
</comment>
<evidence type="ECO:0000256" key="2">
    <source>
        <dbReference type="ARBA" id="ARBA00025483"/>
    </source>
</evidence>
<dbReference type="AlphaFoldDB" id="A0A3P2AC24"/>
<dbReference type="Proteomes" id="UP000269923">
    <property type="component" value="Unassembled WGS sequence"/>
</dbReference>
<proteinExistence type="predicted"/>
<protein>
    <recommendedName>
        <fullName evidence="1">DNA-directed DNA polymerase</fullName>
        <ecNumber evidence="1">2.7.7.7</ecNumber>
    </recommendedName>
</protein>
<keyword evidence="6" id="KW-0540">Nuclease</keyword>
<gene>
    <name evidence="6" type="ORF">EII21_01595</name>
</gene>
<dbReference type="SMART" id="SM00479">
    <property type="entry name" value="EXOIII"/>
    <property type="match status" value="1"/>
</dbReference>
<dbReference type="EC" id="2.7.7.7" evidence="1"/>
<dbReference type="InterPro" id="IPR036397">
    <property type="entry name" value="RNaseH_sf"/>
</dbReference>
<evidence type="ECO:0000259" key="5">
    <source>
        <dbReference type="SMART" id="SM00479"/>
    </source>
</evidence>
<organism evidence="6 7">
    <name type="scientific">Conchiformibius steedae</name>
    <dbReference type="NCBI Taxonomy" id="153493"/>
    <lineage>
        <taxon>Bacteria</taxon>
        <taxon>Pseudomonadati</taxon>
        <taxon>Pseudomonadota</taxon>
        <taxon>Betaproteobacteria</taxon>
        <taxon>Neisseriales</taxon>
        <taxon>Neisseriaceae</taxon>
        <taxon>Conchiformibius</taxon>
    </lineage>
</organism>
<dbReference type="PANTHER" id="PTHR30231:SF37">
    <property type="entry name" value="EXODEOXYRIBONUCLEASE 10"/>
    <property type="match status" value="1"/>
</dbReference>
<feature type="domain" description="Exonuclease" evidence="5">
    <location>
        <begin position="18"/>
        <end position="183"/>
    </location>
</feature>
<reference evidence="6 7" key="1">
    <citation type="submission" date="2018-11" db="EMBL/GenBank/DDBJ databases">
        <title>Genomes From Bacteria Associated with the Canine Oral Cavity: a Test Case for Automated Genome-Based Taxonomic Assignment.</title>
        <authorList>
            <person name="Coil D.A."/>
            <person name="Jospin G."/>
            <person name="Darling A.E."/>
            <person name="Wallis C."/>
            <person name="Davis I.J."/>
            <person name="Harris S."/>
            <person name="Eisen J.A."/>
            <person name="Holcombe L.J."/>
            <person name="O'Flynn C."/>
        </authorList>
    </citation>
    <scope>NUCLEOTIDE SEQUENCE [LARGE SCALE GENOMIC DNA]</scope>
    <source>
        <strain evidence="6 7">COT-280</strain>
    </source>
</reference>
<keyword evidence="7" id="KW-1185">Reference proteome</keyword>
<dbReference type="Gene3D" id="3.30.420.10">
    <property type="entry name" value="Ribonuclease H-like superfamily/Ribonuclease H"/>
    <property type="match status" value="1"/>
</dbReference>
<keyword evidence="6" id="KW-0269">Exonuclease</keyword>
<evidence type="ECO:0000313" key="7">
    <source>
        <dbReference type="Proteomes" id="UP000269923"/>
    </source>
</evidence>
<dbReference type="NCBIfam" id="TIGR00573">
    <property type="entry name" value="dnaq"/>
    <property type="match status" value="1"/>
</dbReference>
<evidence type="ECO:0000256" key="1">
    <source>
        <dbReference type="ARBA" id="ARBA00012417"/>
    </source>
</evidence>
<dbReference type="InterPro" id="IPR012337">
    <property type="entry name" value="RNaseH-like_sf"/>
</dbReference>
<dbReference type="InterPro" id="IPR006054">
    <property type="entry name" value="DnaQ"/>
</dbReference>
<name>A0A3P2AC24_9NEIS</name>
<dbReference type="EMBL" id="RQYC01000001">
    <property type="protein sequence ID" value="RRD91740.1"/>
    <property type="molecule type" value="Genomic_DNA"/>
</dbReference>
<dbReference type="GO" id="GO:0003887">
    <property type="term" value="F:DNA-directed DNA polymerase activity"/>
    <property type="evidence" value="ECO:0007669"/>
    <property type="project" value="UniProtKB-EC"/>
</dbReference>
<evidence type="ECO:0000256" key="4">
    <source>
        <dbReference type="ARBA" id="ARBA00049244"/>
    </source>
</evidence>
<dbReference type="GO" id="GO:0005829">
    <property type="term" value="C:cytosol"/>
    <property type="evidence" value="ECO:0007669"/>
    <property type="project" value="TreeGrafter"/>
</dbReference>
<comment type="catalytic activity">
    <reaction evidence="4">
        <text>DNA(n) + a 2'-deoxyribonucleoside 5'-triphosphate = DNA(n+1) + diphosphate</text>
        <dbReference type="Rhea" id="RHEA:22508"/>
        <dbReference type="Rhea" id="RHEA-COMP:17339"/>
        <dbReference type="Rhea" id="RHEA-COMP:17340"/>
        <dbReference type="ChEBI" id="CHEBI:33019"/>
        <dbReference type="ChEBI" id="CHEBI:61560"/>
        <dbReference type="ChEBI" id="CHEBI:173112"/>
        <dbReference type="EC" id="2.7.7.7"/>
    </reaction>
</comment>
<evidence type="ECO:0000313" key="6">
    <source>
        <dbReference type="EMBL" id="RRD91740.1"/>
    </source>
</evidence>
<keyword evidence="6" id="KW-0378">Hydrolase</keyword>
<accession>A0A3P2AC24</accession>
<evidence type="ECO:0000256" key="3">
    <source>
        <dbReference type="ARBA" id="ARBA00026073"/>
    </source>
</evidence>
<dbReference type="Pfam" id="PF00929">
    <property type="entry name" value="RNase_T"/>
    <property type="match status" value="1"/>
</dbReference>
<dbReference type="InterPro" id="IPR013520">
    <property type="entry name" value="Ribonucl_H"/>
</dbReference>
<comment type="caution">
    <text evidence="6">The sequence shown here is derived from an EMBL/GenBank/DDBJ whole genome shotgun (WGS) entry which is preliminary data.</text>
</comment>
<dbReference type="CDD" id="cd06127">
    <property type="entry name" value="DEDDh"/>
    <property type="match status" value="1"/>
</dbReference>
<dbReference type="GO" id="GO:0003677">
    <property type="term" value="F:DNA binding"/>
    <property type="evidence" value="ECO:0007669"/>
    <property type="project" value="InterPro"/>
</dbReference>
<dbReference type="SUPFAM" id="SSF53098">
    <property type="entry name" value="Ribonuclease H-like"/>
    <property type="match status" value="1"/>
</dbReference>
<dbReference type="GO" id="GO:0045004">
    <property type="term" value="P:DNA replication proofreading"/>
    <property type="evidence" value="ECO:0007669"/>
    <property type="project" value="TreeGrafter"/>
</dbReference>
<dbReference type="GO" id="GO:0008408">
    <property type="term" value="F:3'-5' exonuclease activity"/>
    <property type="evidence" value="ECO:0007669"/>
    <property type="project" value="TreeGrafter"/>
</dbReference>
<dbReference type="FunFam" id="3.30.420.10:FF:000045">
    <property type="entry name" value="3'-5' exonuclease DinG"/>
    <property type="match status" value="1"/>
</dbReference>
<dbReference type="OrthoDB" id="9803913at2"/>
<comment type="function">
    <text evidence="2">DNA polymerase III is a complex, multichain enzyme responsible for most of the replicative synthesis in bacteria. The epsilon subunit contain the editing function and is a proofreading 3'-5' exonuclease.</text>
</comment>
<dbReference type="STRING" id="1121352.GCA_000620925_00361"/>
<dbReference type="PANTHER" id="PTHR30231">
    <property type="entry name" value="DNA POLYMERASE III SUBUNIT EPSILON"/>
    <property type="match status" value="1"/>
</dbReference>
<dbReference type="RefSeq" id="WP_124793913.1">
    <property type="nucleotide sequence ID" value="NZ_RQYC01000001.1"/>
</dbReference>